<protein>
    <submittedName>
        <fullName evidence="2">Uncharacterized protein</fullName>
    </submittedName>
</protein>
<organism evidence="2 3">
    <name type="scientific">Araneus ventricosus</name>
    <name type="common">Orbweaver spider</name>
    <name type="synonym">Epeira ventricosa</name>
    <dbReference type="NCBI Taxonomy" id="182803"/>
    <lineage>
        <taxon>Eukaryota</taxon>
        <taxon>Metazoa</taxon>
        <taxon>Ecdysozoa</taxon>
        <taxon>Arthropoda</taxon>
        <taxon>Chelicerata</taxon>
        <taxon>Arachnida</taxon>
        <taxon>Araneae</taxon>
        <taxon>Araneomorphae</taxon>
        <taxon>Entelegynae</taxon>
        <taxon>Araneoidea</taxon>
        <taxon>Araneidae</taxon>
        <taxon>Araneus</taxon>
    </lineage>
</organism>
<feature type="compositionally biased region" description="Polar residues" evidence="1">
    <location>
        <begin position="1"/>
        <end position="10"/>
    </location>
</feature>
<evidence type="ECO:0000256" key="1">
    <source>
        <dbReference type="SAM" id="MobiDB-lite"/>
    </source>
</evidence>
<accession>A0A4Y2NEE0</accession>
<evidence type="ECO:0000313" key="3">
    <source>
        <dbReference type="Proteomes" id="UP000499080"/>
    </source>
</evidence>
<keyword evidence="3" id="KW-1185">Reference proteome</keyword>
<reference evidence="2 3" key="1">
    <citation type="journal article" date="2019" name="Sci. Rep.">
        <title>Orb-weaving spider Araneus ventricosus genome elucidates the spidroin gene catalogue.</title>
        <authorList>
            <person name="Kono N."/>
            <person name="Nakamura H."/>
            <person name="Ohtoshi R."/>
            <person name="Moran D.A.P."/>
            <person name="Shinohara A."/>
            <person name="Yoshida Y."/>
            <person name="Fujiwara M."/>
            <person name="Mori M."/>
            <person name="Tomita M."/>
            <person name="Arakawa K."/>
        </authorList>
    </citation>
    <scope>NUCLEOTIDE SEQUENCE [LARGE SCALE GENOMIC DNA]</scope>
</reference>
<dbReference type="EMBL" id="BGPR01008944">
    <property type="protein sequence ID" value="GBN37009.1"/>
    <property type="molecule type" value="Genomic_DNA"/>
</dbReference>
<sequence length="43" mass="4407">ARHGGQSRTLVSWEAPESSRQAAGGPVGLSSRRSSSLSPQAEA</sequence>
<name>A0A4Y2NEE0_ARAVE</name>
<proteinExistence type="predicted"/>
<comment type="caution">
    <text evidence="2">The sequence shown here is derived from an EMBL/GenBank/DDBJ whole genome shotgun (WGS) entry which is preliminary data.</text>
</comment>
<feature type="non-terminal residue" evidence="2">
    <location>
        <position position="1"/>
    </location>
</feature>
<dbReference type="Proteomes" id="UP000499080">
    <property type="component" value="Unassembled WGS sequence"/>
</dbReference>
<dbReference type="AlphaFoldDB" id="A0A4Y2NEE0"/>
<evidence type="ECO:0000313" key="2">
    <source>
        <dbReference type="EMBL" id="GBN37009.1"/>
    </source>
</evidence>
<gene>
    <name evidence="2" type="ORF">AVEN_74993_1</name>
</gene>
<feature type="region of interest" description="Disordered" evidence="1">
    <location>
        <begin position="1"/>
        <end position="43"/>
    </location>
</feature>
<feature type="compositionally biased region" description="Low complexity" evidence="1">
    <location>
        <begin position="29"/>
        <end position="43"/>
    </location>
</feature>